<evidence type="ECO:0008006" key="4">
    <source>
        <dbReference type="Google" id="ProtNLM"/>
    </source>
</evidence>
<comment type="caution">
    <text evidence="2">The sequence shown here is derived from an EMBL/GenBank/DDBJ whole genome shotgun (WGS) entry which is preliminary data.</text>
</comment>
<dbReference type="Proteomes" id="UP000600449">
    <property type="component" value="Unassembled WGS sequence"/>
</dbReference>
<keyword evidence="1" id="KW-0472">Membrane</keyword>
<evidence type="ECO:0000313" key="2">
    <source>
        <dbReference type="EMBL" id="GGK18472.1"/>
    </source>
</evidence>
<dbReference type="AlphaFoldDB" id="A0A917V201"/>
<feature type="transmembrane region" description="Helical" evidence="1">
    <location>
        <begin position="183"/>
        <end position="205"/>
    </location>
</feature>
<feature type="transmembrane region" description="Helical" evidence="1">
    <location>
        <begin position="157"/>
        <end position="177"/>
    </location>
</feature>
<feature type="transmembrane region" description="Helical" evidence="1">
    <location>
        <begin position="63"/>
        <end position="80"/>
    </location>
</feature>
<keyword evidence="1" id="KW-0812">Transmembrane</keyword>
<evidence type="ECO:0000256" key="1">
    <source>
        <dbReference type="SAM" id="Phobius"/>
    </source>
</evidence>
<keyword evidence="1" id="KW-1133">Transmembrane helix</keyword>
<feature type="transmembrane region" description="Helical" evidence="1">
    <location>
        <begin position="92"/>
        <end position="112"/>
    </location>
</feature>
<sequence length="211" mass="21201">MRTDDLIDALAADLAPRRSLAASAAPALALGIAGTLALFLVGFGPRADVASAAQTLRFLAKPLLGLVLAISAMGLALRLARPGAPASGWATALLAAPAAASIFAGLELAALPATVWADAWIGENAIACLVSIPLLAAPVLAALIVVLRRGAPVRPRLAGAVAGLAAAGVGAVLYAMHCTDDSPLFVATWYTLAAFVVAGAGALAGRRWLRW</sequence>
<feature type="transmembrane region" description="Helical" evidence="1">
    <location>
        <begin position="124"/>
        <end position="145"/>
    </location>
</feature>
<evidence type="ECO:0000313" key="3">
    <source>
        <dbReference type="Proteomes" id="UP000600449"/>
    </source>
</evidence>
<gene>
    <name evidence="2" type="ORF">GCM10011322_01500</name>
</gene>
<name>A0A917V201_9HYPH</name>
<keyword evidence="3" id="KW-1185">Reference proteome</keyword>
<organism evidence="2 3">
    <name type="scientific">Salinarimonas ramus</name>
    <dbReference type="NCBI Taxonomy" id="690164"/>
    <lineage>
        <taxon>Bacteria</taxon>
        <taxon>Pseudomonadati</taxon>
        <taxon>Pseudomonadota</taxon>
        <taxon>Alphaproteobacteria</taxon>
        <taxon>Hyphomicrobiales</taxon>
        <taxon>Salinarimonadaceae</taxon>
        <taxon>Salinarimonas</taxon>
    </lineage>
</organism>
<protein>
    <recommendedName>
        <fullName evidence="4">DUF1109 family protein</fullName>
    </recommendedName>
</protein>
<dbReference type="EMBL" id="BMMF01000001">
    <property type="protein sequence ID" value="GGK18472.1"/>
    <property type="molecule type" value="Genomic_DNA"/>
</dbReference>
<accession>A0A917V201</accession>
<dbReference type="InterPro" id="IPR009495">
    <property type="entry name" value="NrsF"/>
</dbReference>
<dbReference type="Pfam" id="PF06532">
    <property type="entry name" value="NrsF"/>
    <property type="match status" value="1"/>
</dbReference>
<feature type="transmembrane region" description="Helical" evidence="1">
    <location>
        <begin position="20"/>
        <end position="43"/>
    </location>
</feature>
<dbReference type="RefSeq" id="WP_188908458.1">
    <property type="nucleotide sequence ID" value="NZ_BMMF01000001.1"/>
</dbReference>
<reference evidence="2 3" key="1">
    <citation type="journal article" date="2014" name="Int. J. Syst. Evol. Microbiol.">
        <title>Complete genome sequence of Corynebacterium casei LMG S-19264T (=DSM 44701T), isolated from a smear-ripened cheese.</title>
        <authorList>
            <consortium name="US DOE Joint Genome Institute (JGI-PGF)"/>
            <person name="Walter F."/>
            <person name="Albersmeier A."/>
            <person name="Kalinowski J."/>
            <person name="Ruckert C."/>
        </authorList>
    </citation>
    <scope>NUCLEOTIDE SEQUENCE [LARGE SCALE GENOMIC DNA]</scope>
    <source>
        <strain evidence="2 3">CGMCC 1.9161</strain>
    </source>
</reference>
<proteinExistence type="predicted"/>